<gene>
    <name evidence="6" type="ORF">SteCoe_12332</name>
</gene>
<keyword evidence="7" id="KW-1185">Reference proteome</keyword>
<evidence type="ECO:0000256" key="4">
    <source>
        <dbReference type="ARBA" id="ARBA00023136"/>
    </source>
</evidence>
<evidence type="ECO:0000256" key="5">
    <source>
        <dbReference type="SAM" id="Phobius"/>
    </source>
</evidence>
<dbReference type="Pfam" id="PF04142">
    <property type="entry name" value="Nuc_sug_transp"/>
    <property type="match status" value="1"/>
</dbReference>
<feature type="transmembrane region" description="Helical" evidence="5">
    <location>
        <begin position="53"/>
        <end position="72"/>
    </location>
</feature>
<dbReference type="AlphaFoldDB" id="A0A1R2CB17"/>
<dbReference type="PANTHER" id="PTHR10231">
    <property type="entry name" value="NUCLEOTIDE-SUGAR TRANSMEMBRANE TRANSPORTER"/>
    <property type="match status" value="1"/>
</dbReference>
<dbReference type="GO" id="GO:0000139">
    <property type="term" value="C:Golgi membrane"/>
    <property type="evidence" value="ECO:0007669"/>
    <property type="project" value="InterPro"/>
</dbReference>
<accession>A0A1R2CB17</accession>
<evidence type="ECO:0000313" key="7">
    <source>
        <dbReference type="Proteomes" id="UP000187209"/>
    </source>
</evidence>
<dbReference type="Proteomes" id="UP000187209">
    <property type="component" value="Unassembled WGS sequence"/>
</dbReference>
<feature type="transmembrane region" description="Helical" evidence="5">
    <location>
        <begin position="185"/>
        <end position="202"/>
    </location>
</feature>
<feature type="transmembrane region" description="Helical" evidence="5">
    <location>
        <begin position="92"/>
        <end position="112"/>
    </location>
</feature>
<dbReference type="EMBL" id="MPUH01000213">
    <property type="protein sequence ID" value="OMJ86196.1"/>
    <property type="molecule type" value="Genomic_DNA"/>
</dbReference>
<dbReference type="NCBIfam" id="TIGR00803">
    <property type="entry name" value="nst"/>
    <property type="match status" value="1"/>
</dbReference>
<feature type="transmembrane region" description="Helical" evidence="5">
    <location>
        <begin position="214"/>
        <end position="235"/>
    </location>
</feature>
<keyword evidence="3 5" id="KW-1133">Transmembrane helix</keyword>
<dbReference type="InterPro" id="IPR007271">
    <property type="entry name" value="Nuc_sug_transpt"/>
</dbReference>
<feature type="transmembrane region" description="Helical" evidence="5">
    <location>
        <begin position="157"/>
        <end position="178"/>
    </location>
</feature>
<feature type="transmembrane region" description="Helical" evidence="5">
    <location>
        <begin position="287"/>
        <end position="305"/>
    </location>
</feature>
<protein>
    <recommendedName>
        <fullName evidence="8">Sugar phosphate transporter domain-containing protein</fullName>
    </recommendedName>
</protein>
<keyword evidence="4 5" id="KW-0472">Membrane</keyword>
<evidence type="ECO:0000256" key="2">
    <source>
        <dbReference type="ARBA" id="ARBA00022692"/>
    </source>
</evidence>
<comment type="caution">
    <text evidence="6">The sequence shown here is derived from an EMBL/GenBank/DDBJ whole genome shotgun (WGS) entry which is preliminary data.</text>
</comment>
<name>A0A1R2CB17_9CILI</name>
<dbReference type="OrthoDB" id="408493at2759"/>
<feature type="transmembrane region" description="Helical" evidence="5">
    <location>
        <begin position="338"/>
        <end position="355"/>
    </location>
</feature>
<dbReference type="PIRSF" id="PIRSF005799">
    <property type="entry name" value="UDP-gal_transpt"/>
    <property type="match status" value="1"/>
</dbReference>
<comment type="subcellular location">
    <subcellularLocation>
        <location evidence="1">Membrane</location>
        <topology evidence="1">Multi-pass membrane protein</topology>
    </subcellularLocation>
</comment>
<feature type="transmembrane region" description="Helical" evidence="5">
    <location>
        <begin position="133"/>
        <end position="151"/>
    </location>
</feature>
<dbReference type="GO" id="GO:0015165">
    <property type="term" value="F:pyrimidine nucleotide-sugar transmembrane transporter activity"/>
    <property type="evidence" value="ECO:0007669"/>
    <property type="project" value="InterPro"/>
</dbReference>
<sequence length="372" mass="42555">MKKVQHEDISYFYDPIMKNRIKEEEITIKVETEDSEDKSKIDRILPKKTEISNFKYFLILAIAIGMKTWQPIAVGMSKKPDGTYSYNKTTMVILVELSKLAFCICAFTCQYFSTPSNDRIYLYNLPFRQSLHFIVPSILYGIANTMVYVGISFINPALFHVFGNIRIMTAGVLYRFIMKRPQTDLQWLALMMLTSGAILSSPNGKTEVKQGENGFYGLIASVIMCVTSSSSSIYTEINYKKTQQLSIFFQNIVLYVYGIIINCLWLLYSDSDHLMNNGLFSGFDASAVHVLISQAAMGISLSFIFKYLDNIVYVIAFTISMFLSAILSVFMFEFQFDIQFTCALFIVTAAIYLYYREKILDKIGITIKEAIW</sequence>
<evidence type="ECO:0008006" key="8">
    <source>
        <dbReference type="Google" id="ProtNLM"/>
    </source>
</evidence>
<evidence type="ECO:0000256" key="1">
    <source>
        <dbReference type="ARBA" id="ARBA00004141"/>
    </source>
</evidence>
<evidence type="ECO:0000313" key="6">
    <source>
        <dbReference type="EMBL" id="OMJ86196.1"/>
    </source>
</evidence>
<reference evidence="6 7" key="1">
    <citation type="submission" date="2016-11" db="EMBL/GenBank/DDBJ databases">
        <title>The macronuclear genome of Stentor coeruleus: a giant cell with tiny introns.</title>
        <authorList>
            <person name="Slabodnick M."/>
            <person name="Ruby J.G."/>
            <person name="Reiff S.B."/>
            <person name="Swart E.C."/>
            <person name="Gosai S."/>
            <person name="Prabakaran S."/>
            <person name="Witkowska E."/>
            <person name="Larue G.E."/>
            <person name="Fisher S."/>
            <person name="Freeman R.M."/>
            <person name="Gunawardena J."/>
            <person name="Chu W."/>
            <person name="Stover N.A."/>
            <person name="Gregory B.D."/>
            <person name="Nowacki M."/>
            <person name="Derisi J."/>
            <person name="Roy S.W."/>
            <person name="Marshall W.F."/>
            <person name="Sood P."/>
        </authorList>
    </citation>
    <scope>NUCLEOTIDE SEQUENCE [LARGE SCALE GENOMIC DNA]</scope>
    <source>
        <strain evidence="6">WM001</strain>
    </source>
</reference>
<feature type="transmembrane region" description="Helical" evidence="5">
    <location>
        <begin position="312"/>
        <end position="332"/>
    </location>
</feature>
<proteinExistence type="predicted"/>
<keyword evidence="2 5" id="KW-0812">Transmembrane</keyword>
<feature type="transmembrane region" description="Helical" evidence="5">
    <location>
        <begin position="247"/>
        <end position="267"/>
    </location>
</feature>
<evidence type="ECO:0000256" key="3">
    <source>
        <dbReference type="ARBA" id="ARBA00022989"/>
    </source>
</evidence>
<organism evidence="6 7">
    <name type="scientific">Stentor coeruleus</name>
    <dbReference type="NCBI Taxonomy" id="5963"/>
    <lineage>
        <taxon>Eukaryota</taxon>
        <taxon>Sar</taxon>
        <taxon>Alveolata</taxon>
        <taxon>Ciliophora</taxon>
        <taxon>Postciliodesmatophora</taxon>
        <taxon>Heterotrichea</taxon>
        <taxon>Heterotrichida</taxon>
        <taxon>Stentoridae</taxon>
        <taxon>Stentor</taxon>
    </lineage>
</organism>